<proteinExistence type="predicted"/>
<dbReference type="InterPro" id="IPR025497">
    <property type="entry name" value="PatA-like_N"/>
</dbReference>
<evidence type="ECO:0000259" key="3">
    <source>
        <dbReference type="Pfam" id="PF14332"/>
    </source>
</evidence>
<feature type="transmembrane region" description="Helical" evidence="2">
    <location>
        <begin position="312"/>
        <end position="331"/>
    </location>
</feature>
<name>C6DYB6_GEOSM</name>
<organism evidence="4">
    <name type="scientific">Geobacter sp. (strain M21)</name>
    <dbReference type="NCBI Taxonomy" id="443144"/>
    <lineage>
        <taxon>Bacteria</taxon>
        <taxon>Pseudomonadati</taxon>
        <taxon>Thermodesulfobacteriota</taxon>
        <taxon>Desulfuromonadia</taxon>
        <taxon>Geobacterales</taxon>
        <taxon>Geobacteraceae</taxon>
        <taxon>Geobacter</taxon>
    </lineage>
</organism>
<dbReference type="PANTHER" id="PTHR36304">
    <property type="entry name" value="DOMAIN GTPASE-ACTIVATING PROTEIN, PUTATIVE-RELATED-RELATED"/>
    <property type="match status" value="1"/>
</dbReference>
<feature type="transmembrane region" description="Helical" evidence="2">
    <location>
        <begin position="231"/>
        <end position="254"/>
    </location>
</feature>
<dbReference type="PANTHER" id="PTHR36304:SF4">
    <property type="entry name" value="DUF4388 DOMAIN-CONTAINING PROTEIN"/>
    <property type="match status" value="1"/>
</dbReference>
<feature type="transmembrane region" description="Helical" evidence="2">
    <location>
        <begin position="274"/>
        <end position="300"/>
    </location>
</feature>
<protein>
    <recommendedName>
        <fullName evidence="3">PatA-like N-terminal domain-containing protein</fullName>
    </recommendedName>
</protein>
<dbReference type="EMBL" id="CP001661">
    <property type="protein sequence ID" value="ACT16391.1"/>
    <property type="molecule type" value="Genomic_DNA"/>
</dbReference>
<gene>
    <name evidence="4" type="ordered locus">GM21_0309</name>
</gene>
<dbReference type="Pfam" id="PF14332">
    <property type="entry name" value="DUF4388"/>
    <property type="match status" value="1"/>
</dbReference>
<evidence type="ECO:0000256" key="2">
    <source>
        <dbReference type="SAM" id="Phobius"/>
    </source>
</evidence>
<evidence type="ECO:0000256" key="1">
    <source>
        <dbReference type="SAM" id="MobiDB-lite"/>
    </source>
</evidence>
<dbReference type="HOGENOM" id="CLU_703504_0_0_7"/>
<keyword evidence="2" id="KW-0472">Membrane</keyword>
<reference evidence="4" key="1">
    <citation type="submission" date="2009-07" db="EMBL/GenBank/DDBJ databases">
        <title>Complete sequence of Geobacter sp. M21.</title>
        <authorList>
            <consortium name="US DOE Joint Genome Institute"/>
            <person name="Lucas S."/>
            <person name="Copeland A."/>
            <person name="Lapidus A."/>
            <person name="Glavina del Rio T."/>
            <person name="Dalin E."/>
            <person name="Tice H."/>
            <person name="Bruce D."/>
            <person name="Goodwin L."/>
            <person name="Pitluck S."/>
            <person name="Saunders E."/>
            <person name="Brettin T."/>
            <person name="Detter J.C."/>
            <person name="Han C."/>
            <person name="Larimer F."/>
            <person name="Land M."/>
            <person name="Hauser L."/>
            <person name="Kyrpides N."/>
            <person name="Ovchinnikova G."/>
            <person name="Lovley D."/>
        </authorList>
    </citation>
    <scope>NUCLEOTIDE SEQUENCE [LARGE SCALE GENOMIC DNA]</scope>
    <source>
        <strain evidence="4">M21</strain>
    </source>
</reference>
<evidence type="ECO:0000313" key="4">
    <source>
        <dbReference type="EMBL" id="ACT16391.1"/>
    </source>
</evidence>
<accession>C6DYB6</accession>
<dbReference type="eggNOG" id="COG0745">
    <property type="taxonomic scope" value="Bacteria"/>
</dbReference>
<feature type="domain" description="PatA-like N-terminal" evidence="3">
    <location>
        <begin position="4"/>
        <end position="170"/>
    </location>
</feature>
<sequence>MSLEGNIEDIGLGEILQFVSLSRKSGVMSLVSRGRKARIIFQNGQVTRASSTTCIQQIGEVLIHEGVIDLDILQRALSIQVEERYTQLLGTIMVERFDVSPEAIDKVVTEQIEKVVYSLFTWTKGTFTFEFQEVAEADAVRMDPIEFMLKQGLNPQFLAMEGSRLIDEKRHLGELDEEPEEAAAPVPAPDSGFDRACTKSCAPEEPAVPPSTEETVDPFEHELSPSAKTTAVVIMALGTAILVYGVAGLIDYYSRGWQAALPDPDLVMVSKLSIFFWFGFIPWVVTLFGLYLVGAAYQVLKGRNSYRRLIECAWSGVAVAVIYEAVEFGNWVKLASSTPTASFYAIGIVGSVLYAALLSAPFAGLLFYLKGNHTSRRNS</sequence>
<keyword evidence="2" id="KW-0812">Transmembrane</keyword>
<dbReference type="OrthoDB" id="9812510at2"/>
<dbReference type="AlphaFoldDB" id="C6DYB6"/>
<dbReference type="KEGG" id="gem:GM21_0309"/>
<dbReference type="STRING" id="443144.GM21_0309"/>
<keyword evidence="2" id="KW-1133">Transmembrane helix</keyword>
<feature type="transmembrane region" description="Helical" evidence="2">
    <location>
        <begin position="343"/>
        <end position="369"/>
    </location>
</feature>
<feature type="region of interest" description="Disordered" evidence="1">
    <location>
        <begin position="175"/>
        <end position="194"/>
    </location>
</feature>